<reference evidence="1" key="1">
    <citation type="submission" date="2022-08" db="EMBL/GenBank/DDBJ databases">
        <title>Genomic Encyclopedia of Type Strains, Phase V (KMG-V): Genome sequencing to study the core and pangenomes of soil and plant-associated prokaryotes.</title>
        <authorList>
            <person name="Whitman W."/>
        </authorList>
    </citation>
    <scope>NUCLEOTIDE SEQUENCE</scope>
    <source>
        <strain evidence="1">SP2016B</strain>
    </source>
</reference>
<feature type="non-terminal residue" evidence="1">
    <location>
        <position position="95"/>
    </location>
</feature>
<dbReference type="EMBL" id="JANTYZ010000032">
    <property type="protein sequence ID" value="MCS3867029.1"/>
    <property type="molecule type" value="Genomic_DNA"/>
</dbReference>
<organism evidence="1 2">
    <name type="scientific">Salinibacter ruber</name>
    <dbReference type="NCBI Taxonomy" id="146919"/>
    <lineage>
        <taxon>Bacteria</taxon>
        <taxon>Pseudomonadati</taxon>
        <taxon>Rhodothermota</taxon>
        <taxon>Rhodothermia</taxon>
        <taxon>Rhodothermales</taxon>
        <taxon>Salinibacteraceae</taxon>
        <taxon>Salinibacter</taxon>
    </lineage>
</organism>
<evidence type="ECO:0000313" key="2">
    <source>
        <dbReference type="Proteomes" id="UP001155034"/>
    </source>
</evidence>
<sequence>MFQVTITVLITTGEIHTCDIDIAGRLSVGSNGNRILHRYALIFSEFICAGNTYRGSIFELDLLDLALVRSEVELYATHALEESWRDSVVIEGKLK</sequence>
<dbReference type="Proteomes" id="UP001155034">
    <property type="component" value="Unassembled WGS sequence"/>
</dbReference>
<name>A0A9X2U524_9BACT</name>
<protein>
    <submittedName>
        <fullName evidence="1">Uncharacterized protein</fullName>
    </submittedName>
</protein>
<dbReference type="AlphaFoldDB" id="A0A9X2U524"/>
<accession>A0A9X2U524</accession>
<comment type="caution">
    <text evidence="1">The sequence shown here is derived from an EMBL/GenBank/DDBJ whole genome shotgun (WGS) entry which is preliminary data.</text>
</comment>
<evidence type="ECO:0000313" key="1">
    <source>
        <dbReference type="EMBL" id="MCS3867029.1"/>
    </source>
</evidence>
<dbReference type="RefSeq" id="WP_259084357.1">
    <property type="nucleotide sequence ID" value="NZ_JANTYZ010000032.1"/>
</dbReference>
<gene>
    <name evidence="1" type="ORF">GGP82_003613</name>
</gene>
<proteinExistence type="predicted"/>